<evidence type="ECO:0000259" key="6">
    <source>
        <dbReference type="Pfam" id="PF01397"/>
    </source>
</evidence>
<sequence length="269" mass="31184">MGACGFATAGIIHGREIDALRKEIDVLKPKVKKALMSYQGIDSAKKRLLMIYLLVSLGLAHHFEDEIDETLKEGFEKKEEMIEGENDLYTVSIIFWVFRRYDTVTIYLPEIHKGQTKDNGNFKESLVGDAKGMLSLYEAAYLRTTKDYIMDEALIFTSRHLESLAADGTNYSNQIPITLDARWYNDLEFESKLPPYFRHRIVENHFFVQAMCFEPQLSRARIIMVKYFTILVLLDDTFDRYASLPEAEGLANSLERWAHEHTMDKQPDY</sequence>
<keyword evidence="9" id="KW-1185">Reference proteome</keyword>
<organism evidence="8 9">
    <name type="scientific">Brassica napus</name>
    <name type="common">Rape</name>
    <dbReference type="NCBI Taxonomy" id="3708"/>
    <lineage>
        <taxon>Eukaryota</taxon>
        <taxon>Viridiplantae</taxon>
        <taxon>Streptophyta</taxon>
        <taxon>Embryophyta</taxon>
        <taxon>Tracheophyta</taxon>
        <taxon>Spermatophyta</taxon>
        <taxon>Magnoliopsida</taxon>
        <taxon>eudicotyledons</taxon>
        <taxon>Gunneridae</taxon>
        <taxon>Pentapetalae</taxon>
        <taxon>rosids</taxon>
        <taxon>malvids</taxon>
        <taxon>Brassicales</taxon>
        <taxon>Brassicaceae</taxon>
        <taxon>Brassiceae</taxon>
        <taxon>Brassica</taxon>
    </lineage>
</organism>
<protein>
    <submittedName>
        <fullName evidence="8">Uncharacterized protein</fullName>
    </submittedName>
</protein>
<proteinExistence type="inferred from homology"/>
<dbReference type="PANTHER" id="PTHR31225:SF242">
    <property type="entry name" value="TERPENOID SYNTHASE 9"/>
    <property type="match status" value="1"/>
</dbReference>
<keyword evidence="2" id="KW-0460">Magnesium</keyword>
<dbReference type="InterPro" id="IPR008930">
    <property type="entry name" value="Terpenoid_cyclase/PrenylTrfase"/>
</dbReference>
<dbReference type="InterPro" id="IPR036965">
    <property type="entry name" value="Terpene_synth_N_sf"/>
</dbReference>
<name>A0ABQ7XC88_BRANA</name>
<dbReference type="InterPro" id="IPR001906">
    <property type="entry name" value="Terpene_synth_N"/>
</dbReference>
<dbReference type="PANTHER" id="PTHR31225">
    <property type="entry name" value="OS04G0344100 PROTEIN-RELATED"/>
    <property type="match status" value="1"/>
</dbReference>
<evidence type="ECO:0000256" key="5">
    <source>
        <dbReference type="ARBA" id="ARBA00038405"/>
    </source>
</evidence>
<comment type="similarity">
    <text evidence="5">Belongs to the terpene synthase family. Tpsa subfamily.</text>
</comment>
<dbReference type="Proteomes" id="UP000824890">
    <property type="component" value="Unassembled WGS sequence"/>
</dbReference>
<evidence type="ECO:0000256" key="3">
    <source>
        <dbReference type="ARBA" id="ARBA00023211"/>
    </source>
</evidence>
<evidence type="ECO:0000256" key="2">
    <source>
        <dbReference type="ARBA" id="ARBA00022842"/>
    </source>
</evidence>
<comment type="caution">
    <text evidence="8">The sequence shown here is derived from an EMBL/GenBank/DDBJ whole genome shotgun (WGS) entry which is preliminary data.</text>
</comment>
<dbReference type="Gene3D" id="1.10.600.10">
    <property type="entry name" value="Farnesyl Diphosphate Synthase"/>
    <property type="match status" value="2"/>
</dbReference>
<dbReference type="Gene3D" id="1.50.10.130">
    <property type="entry name" value="Terpene synthase, N-terminal domain"/>
    <property type="match status" value="1"/>
</dbReference>
<dbReference type="InterPro" id="IPR008949">
    <property type="entry name" value="Isoprenoid_synthase_dom_sf"/>
</dbReference>
<reference evidence="8 9" key="1">
    <citation type="submission" date="2021-05" db="EMBL/GenBank/DDBJ databases">
        <title>Genome Assembly of Synthetic Allotetraploid Brassica napus Reveals Homoeologous Exchanges between Subgenomes.</title>
        <authorList>
            <person name="Davis J.T."/>
        </authorList>
    </citation>
    <scope>NUCLEOTIDE SEQUENCE [LARGE SCALE GENOMIC DNA]</scope>
    <source>
        <strain evidence="9">cv. Da-Ae</strain>
        <tissue evidence="8">Seedling</tissue>
    </source>
</reference>
<dbReference type="Pfam" id="PF03936">
    <property type="entry name" value="Terpene_synth_C"/>
    <property type="match status" value="1"/>
</dbReference>
<dbReference type="SUPFAM" id="SSF48239">
    <property type="entry name" value="Terpenoid cyclases/Protein prenyltransferases"/>
    <property type="match status" value="1"/>
</dbReference>
<dbReference type="InterPro" id="IPR005630">
    <property type="entry name" value="Terpene_synthase_metal-bd"/>
</dbReference>
<keyword evidence="1" id="KW-0479">Metal-binding</keyword>
<keyword evidence="3" id="KW-0464">Manganese</keyword>
<evidence type="ECO:0000256" key="4">
    <source>
        <dbReference type="ARBA" id="ARBA00023239"/>
    </source>
</evidence>
<evidence type="ECO:0000313" key="8">
    <source>
        <dbReference type="EMBL" id="KAH0853458.1"/>
    </source>
</evidence>
<gene>
    <name evidence="8" type="ORF">HID58_093233</name>
</gene>
<dbReference type="EMBL" id="JAGKQM010000781">
    <property type="protein sequence ID" value="KAH0853458.1"/>
    <property type="molecule type" value="Genomic_DNA"/>
</dbReference>
<dbReference type="SUPFAM" id="SSF48576">
    <property type="entry name" value="Terpenoid synthases"/>
    <property type="match status" value="1"/>
</dbReference>
<keyword evidence="4" id="KW-0456">Lyase</keyword>
<feature type="domain" description="Terpene synthase metal-binding" evidence="7">
    <location>
        <begin position="185"/>
        <end position="269"/>
    </location>
</feature>
<evidence type="ECO:0000256" key="1">
    <source>
        <dbReference type="ARBA" id="ARBA00022723"/>
    </source>
</evidence>
<evidence type="ECO:0000259" key="7">
    <source>
        <dbReference type="Pfam" id="PF03936"/>
    </source>
</evidence>
<feature type="domain" description="Terpene synthase N-terminal" evidence="6">
    <location>
        <begin position="18"/>
        <end position="170"/>
    </location>
</feature>
<dbReference type="InterPro" id="IPR050148">
    <property type="entry name" value="Terpene_synthase-like"/>
</dbReference>
<accession>A0ABQ7XC88</accession>
<evidence type="ECO:0000313" key="9">
    <source>
        <dbReference type="Proteomes" id="UP000824890"/>
    </source>
</evidence>
<dbReference type="Pfam" id="PF01397">
    <property type="entry name" value="Terpene_synth"/>
    <property type="match status" value="1"/>
</dbReference>